<dbReference type="InterPro" id="IPR000253">
    <property type="entry name" value="FHA_dom"/>
</dbReference>
<evidence type="ECO:0000259" key="8">
    <source>
        <dbReference type="PROSITE" id="PS51082"/>
    </source>
</evidence>
<feature type="region of interest" description="Disordered" evidence="5">
    <location>
        <begin position="1208"/>
        <end position="1229"/>
    </location>
</feature>
<feature type="region of interest" description="Disordered" evidence="5">
    <location>
        <begin position="1362"/>
        <end position="1392"/>
    </location>
</feature>
<feature type="compositionally biased region" description="Low complexity" evidence="5">
    <location>
        <begin position="439"/>
        <end position="451"/>
    </location>
</feature>
<dbReference type="CDD" id="cd22673">
    <property type="entry name" value="FHA_Ki67"/>
    <property type="match status" value="1"/>
</dbReference>
<accession>A0A2P6TT01</accession>
<dbReference type="Gene3D" id="3.30.40.10">
    <property type="entry name" value="Zinc/RING finger domain, C3HC4 (zinc finger)"/>
    <property type="match status" value="2"/>
</dbReference>
<feature type="compositionally biased region" description="Low complexity" evidence="5">
    <location>
        <begin position="582"/>
        <end position="627"/>
    </location>
</feature>
<gene>
    <name evidence="10" type="ORF">C2E21_4283</name>
</gene>
<dbReference type="EMBL" id="LHPG02000007">
    <property type="protein sequence ID" value="PRW57197.1"/>
    <property type="molecule type" value="Genomic_DNA"/>
</dbReference>
<dbReference type="Pfam" id="PF00498">
    <property type="entry name" value="FHA"/>
    <property type="match status" value="1"/>
</dbReference>
<evidence type="ECO:0000259" key="7">
    <source>
        <dbReference type="PROSITE" id="PS50016"/>
    </source>
</evidence>
<feature type="region of interest" description="Disordered" evidence="5">
    <location>
        <begin position="729"/>
        <end position="807"/>
    </location>
</feature>
<feature type="region of interest" description="Disordered" evidence="5">
    <location>
        <begin position="385"/>
        <end position="451"/>
    </location>
</feature>
<evidence type="ECO:0000256" key="5">
    <source>
        <dbReference type="SAM" id="MobiDB-lite"/>
    </source>
</evidence>
<organism evidence="10 11">
    <name type="scientific">Chlorella sorokiniana</name>
    <name type="common">Freshwater green alga</name>
    <dbReference type="NCBI Taxonomy" id="3076"/>
    <lineage>
        <taxon>Eukaryota</taxon>
        <taxon>Viridiplantae</taxon>
        <taxon>Chlorophyta</taxon>
        <taxon>core chlorophytes</taxon>
        <taxon>Trebouxiophyceae</taxon>
        <taxon>Chlorellales</taxon>
        <taxon>Chlorellaceae</taxon>
        <taxon>Chlorella clade</taxon>
        <taxon>Chlorella</taxon>
    </lineage>
</organism>
<dbReference type="SMART" id="SM00240">
    <property type="entry name" value="FHA"/>
    <property type="match status" value="1"/>
</dbReference>
<feature type="region of interest" description="Disordered" evidence="5">
    <location>
        <begin position="1106"/>
        <end position="1148"/>
    </location>
</feature>
<proteinExistence type="predicted"/>
<feature type="compositionally biased region" description="Acidic residues" evidence="5">
    <location>
        <begin position="1379"/>
        <end position="1392"/>
    </location>
</feature>
<dbReference type="GO" id="GO:0003779">
    <property type="term" value="F:actin binding"/>
    <property type="evidence" value="ECO:0007669"/>
    <property type="project" value="InterPro"/>
</dbReference>
<feature type="compositionally biased region" description="Low complexity" evidence="5">
    <location>
        <begin position="215"/>
        <end position="235"/>
    </location>
</feature>
<dbReference type="GO" id="GO:0006338">
    <property type="term" value="P:chromatin remodeling"/>
    <property type="evidence" value="ECO:0007669"/>
    <property type="project" value="InterPro"/>
</dbReference>
<feature type="compositionally biased region" description="Low complexity" evidence="5">
    <location>
        <begin position="634"/>
        <end position="654"/>
    </location>
</feature>
<dbReference type="SUPFAM" id="SSF57903">
    <property type="entry name" value="FYVE/PHD zinc finger"/>
    <property type="match status" value="1"/>
</dbReference>
<feature type="compositionally biased region" description="Low complexity" evidence="5">
    <location>
        <begin position="1129"/>
        <end position="1148"/>
    </location>
</feature>
<comment type="caution">
    <text evidence="10">The sequence shown here is derived from an EMBL/GenBank/DDBJ whole genome shotgun (WGS) entry which is preliminary data.</text>
</comment>
<dbReference type="InterPro" id="IPR011011">
    <property type="entry name" value="Znf_FYVE_PHD"/>
</dbReference>
<dbReference type="InterPro" id="IPR019787">
    <property type="entry name" value="Znf_PHD-finger"/>
</dbReference>
<dbReference type="InterPro" id="IPR001965">
    <property type="entry name" value="Znf_PHD"/>
</dbReference>
<dbReference type="PROSITE" id="PS50016">
    <property type="entry name" value="ZF_PHD_2"/>
    <property type="match status" value="1"/>
</dbReference>
<evidence type="ECO:0000256" key="2">
    <source>
        <dbReference type="ARBA" id="ARBA00022771"/>
    </source>
</evidence>
<dbReference type="CDD" id="cd16495">
    <property type="entry name" value="RING_CH-C4HC3_MARCH"/>
    <property type="match status" value="1"/>
</dbReference>
<feature type="compositionally biased region" description="Low complexity" evidence="5">
    <location>
        <begin position="529"/>
        <end position="575"/>
    </location>
</feature>
<dbReference type="Proteomes" id="UP000239899">
    <property type="component" value="Unassembled WGS sequence"/>
</dbReference>
<dbReference type="PROSITE" id="PS51292">
    <property type="entry name" value="ZF_RING_CH"/>
    <property type="match status" value="1"/>
</dbReference>
<dbReference type="GO" id="GO:0003677">
    <property type="term" value="F:DNA binding"/>
    <property type="evidence" value="ECO:0007669"/>
    <property type="project" value="TreeGrafter"/>
</dbReference>
<feature type="domain" description="RING-CH-type" evidence="9">
    <location>
        <begin position="28"/>
        <end position="87"/>
    </location>
</feature>
<sequence>MEAQDKRSGLAIQAVGSALGVERSAASSSSEDTPVCWICLDSQGPLIFPCKCPRSAHPRCLARWQLQSAGSRKETHCEFCDSRLPDWKGTLTPQCGANAPAVMNVNFDGRTYSFEVKPGPDGYRQFTESIRRAFNLPDDSELNITFTCDEPSTGQPTDNGSLLTLQGSGAYDAAVHCASVSAARRLSTPGVSRTVSVAEEFMSLPSTPGPINSMGGAAAASPEALSPEGSSAEAGALGGSKRRLSGSLRRLRSALQEESTMTTEVEPVLFGRLVIVGKDGASDIEFPLDKKSILIGREHSCDIRIVNKEISRKHAEVYVEDTGAVFISSMGREPVVVNGAPVTSPLELTTGDKIEVLLENRSRVFYFHGEDETVQIRGPARQPLADANAAPVAAAAGAKPAAKGPAPAPPPPPPPPPGALRAAKPPAAAPPPPPPPANAAPAAAAPAPAVPAGPALPSALQDAIKAGVQLKKVVPAEERPAPAPQAGAPFVPNPADLLKLKAGLRKTAASPPAAEAQPEPEAQHEQEQPAEAAAMAEEQPAVADEAKEAPAAPAEPAADVAPMEAEAAEEPQQAEAAEEPEQAVAGAPQPDAAHAETAPAVQPEQPAAADAVAASEQAAGDVAMADAPAEDAMADAPTEDAPAAPAAEAAAEPAAEAHEQAKEPAAAQASELRKRKSVRFHVEEAAAHHTPEGAARDATITIRLRKGDLEQIINVDDNTVAFAQWGLGTMGASETPLPDTVVSKRSRHSNAPPSSTGKTPVPSGLRELLAGSTPLSSGAQPTPGAAGPAAPAPTPATGAKPASAEAGAQAEVVMNPQALASKLAELTEEHDVTVEVPADFFKSSGAKDGLRVTLTPKSAKAKTPAAAAAQEAAPASAAKSVPRTAGRSRLSQVGGAEPDGEQEGAELERTQEVAVPAEVLEAAAAVSSAKKQPPSASRRRSLSRTPGTKIVIVERGTQTTPKPTPGPASAKRAAAASQAGQQGTPRLLSTIAVQTEAEDAGDDVEQEQWAEGGSDDGSLDIEEEAAPEVVPLKQYQRAVVKAKAYHAEARQLGAQLRRMTAKAAKLKKAAAALSEALNDERAKRQELQDAMQQVVLNRAAEVEEQERQAAAAAAEQEAEAAADAEMQDAEQQTVDEAAEEQQAAAEAAPAWQPRVIVLGRLHKAVSTAERAGEVVVVRPTHLAAQQPQAQPAAAPEVVVLPASARKTPAPSAIKRARTPAPSAAKGRTPAAVLAKTPATAAATAAKSAIAAKSTRQSIGGLCELPKSMVKEAPGTEGAKVVLENVELPGWLFQGEQPAPEVEAAEAVVAAEQEAAPAAQPEEPVQQAEEPAVPQQSQQAEAAVAEQPQVANDAVEMEIAVEQEQDAQQDAAAEAAPAEEAAEVASEGEEEEGEGEEDFCHLCGQSDEGDILLLCDSCDNACHLSCCNPPLKRVPKGDWFCVECVARQQAEAAAAAAKAKPAAKRGGKKAAEAPAPEEEEEAPAAKPAGRGRRAAPAASAAEPEKAAKEEEEVPAKPAARGRGAKRAAEEEPAPSEAPSGRAKRGRAAAASEDHQPAPAGRTLRGKAAASTASKPAAEEAAEVSTRRGRGAAKAKEEAAPTRSTRSRR</sequence>
<feature type="region of interest" description="Disordered" evidence="5">
    <location>
        <begin position="208"/>
        <end position="241"/>
    </location>
</feature>
<dbReference type="PROSITE" id="PS50006">
    <property type="entry name" value="FHA_DOMAIN"/>
    <property type="match status" value="1"/>
</dbReference>
<feature type="compositionally biased region" description="Pro residues" evidence="5">
    <location>
        <begin position="406"/>
        <end position="418"/>
    </location>
</feature>
<feature type="region of interest" description="Disordered" evidence="5">
    <location>
        <begin position="856"/>
        <end position="1019"/>
    </location>
</feature>
<keyword evidence="1" id="KW-0479">Metal-binding</keyword>
<feature type="compositionally biased region" description="Low complexity" evidence="5">
    <location>
        <begin position="956"/>
        <end position="985"/>
    </location>
</feature>
<dbReference type="SUPFAM" id="SSF57850">
    <property type="entry name" value="RING/U-box"/>
    <property type="match status" value="1"/>
</dbReference>
<dbReference type="InterPro" id="IPR011016">
    <property type="entry name" value="Znf_RING-CH"/>
</dbReference>
<feature type="compositionally biased region" description="Polar residues" evidence="5">
    <location>
        <begin position="749"/>
        <end position="758"/>
    </location>
</feature>
<dbReference type="PANTHER" id="PTHR46510:SF1">
    <property type="entry name" value="BROMODOMAIN ADJACENT TO ZINC FINGER DOMAIN PROTEIN 1A"/>
    <property type="match status" value="1"/>
</dbReference>
<dbReference type="GO" id="GO:0000228">
    <property type="term" value="C:nuclear chromosome"/>
    <property type="evidence" value="ECO:0007669"/>
    <property type="project" value="TreeGrafter"/>
</dbReference>
<feature type="compositionally biased region" description="Low complexity" evidence="5">
    <location>
        <begin position="1483"/>
        <end position="1500"/>
    </location>
</feature>
<feature type="domain" description="PHD-type" evidence="7">
    <location>
        <begin position="1396"/>
        <end position="1446"/>
    </location>
</feature>
<feature type="compositionally biased region" description="Low complexity" evidence="5">
    <location>
        <begin position="1367"/>
        <end position="1378"/>
    </location>
</feature>
<dbReference type="GO" id="GO:0008270">
    <property type="term" value="F:zinc ion binding"/>
    <property type="evidence" value="ECO:0007669"/>
    <property type="project" value="UniProtKB-KW"/>
</dbReference>
<feature type="region of interest" description="Disordered" evidence="5">
    <location>
        <begin position="1451"/>
        <end position="1607"/>
    </location>
</feature>
<dbReference type="InterPro" id="IPR008984">
    <property type="entry name" value="SMAD_FHA_dom_sf"/>
</dbReference>
<feature type="compositionally biased region" description="Low complexity" evidence="5">
    <location>
        <begin position="856"/>
        <end position="880"/>
    </location>
</feature>
<dbReference type="InterPro" id="IPR003124">
    <property type="entry name" value="WH2_dom"/>
</dbReference>
<dbReference type="Pfam" id="PF12906">
    <property type="entry name" value="RINGv"/>
    <property type="match status" value="1"/>
</dbReference>
<feature type="region of interest" description="Disordered" evidence="5">
    <location>
        <begin position="1312"/>
        <end position="1347"/>
    </location>
</feature>
<reference evidence="10 11" key="1">
    <citation type="journal article" date="2018" name="Plant J.">
        <title>Genome sequences of Chlorella sorokiniana UTEX 1602 and Micractinium conductrix SAG 241.80: implications to maltose excretion by a green alga.</title>
        <authorList>
            <person name="Arriola M.B."/>
            <person name="Velmurugan N."/>
            <person name="Zhang Y."/>
            <person name="Plunkett M.H."/>
            <person name="Hondzo H."/>
            <person name="Barney B.M."/>
        </authorList>
    </citation>
    <scope>NUCLEOTIDE SEQUENCE [LARGE SCALE GENOMIC DNA]</scope>
    <source>
        <strain evidence="11">UTEX 1602</strain>
    </source>
</reference>
<evidence type="ECO:0000256" key="4">
    <source>
        <dbReference type="PROSITE-ProRule" id="PRU00146"/>
    </source>
</evidence>
<dbReference type="OrthoDB" id="515991at2759"/>
<dbReference type="SMART" id="SM00744">
    <property type="entry name" value="RINGv"/>
    <property type="match status" value="1"/>
</dbReference>
<feature type="compositionally biased region" description="Acidic residues" evidence="5">
    <location>
        <begin position="996"/>
        <end position="1019"/>
    </location>
</feature>
<dbReference type="InterPro" id="IPR047171">
    <property type="entry name" value="BAZ1A"/>
</dbReference>
<feature type="domain" description="FHA" evidence="6">
    <location>
        <begin position="293"/>
        <end position="342"/>
    </location>
</feature>
<dbReference type="SMART" id="SM00249">
    <property type="entry name" value="PHD"/>
    <property type="match status" value="2"/>
</dbReference>
<feature type="compositionally biased region" description="Pro residues" evidence="5">
    <location>
        <begin position="427"/>
        <end position="438"/>
    </location>
</feature>
<dbReference type="InterPro" id="IPR013083">
    <property type="entry name" value="Znf_RING/FYVE/PHD"/>
</dbReference>
<dbReference type="GO" id="GO:0006355">
    <property type="term" value="P:regulation of DNA-templated transcription"/>
    <property type="evidence" value="ECO:0007669"/>
    <property type="project" value="TreeGrafter"/>
</dbReference>
<feature type="domain" description="WH2" evidence="8">
    <location>
        <begin position="456"/>
        <end position="473"/>
    </location>
</feature>
<dbReference type="GO" id="GO:0031445">
    <property type="term" value="P:regulation of heterochromatin formation"/>
    <property type="evidence" value="ECO:0007669"/>
    <property type="project" value="TreeGrafter"/>
</dbReference>
<evidence type="ECO:0000256" key="3">
    <source>
        <dbReference type="ARBA" id="ARBA00022833"/>
    </source>
</evidence>
<evidence type="ECO:0000313" key="11">
    <source>
        <dbReference type="Proteomes" id="UP000239899"/>
    </source>
</evidence>
<keyword evidence="3" id="KW-0862">Zinc</keyword>
<feature type="compositionally biased region" description="Low complexity" evidence="5">
    <location>
        <begin position="776"/>
        <end position="804"/>
    </location>
</feature>
<keyword evidence="2 4" id="KW-0863">Zinc-finger</keyword>
<feature type="compositionally biased region" description="Low complexity" evidence="5">
    <location>
        <begin position="508"/>
        <end position="520"/>
    </location>
</feature>
<dbReference type="GO" id="GO:0008623">
    <property type="term" value="C:CHRAC"/>
    <property type="evidence" value="ECO:0007669"/>
    <property type="project" value="TreeGrafter"/>
</dbReference>
<feature type="compositionally biased region" description="Acidic residues" evidence="5">
    <location>
        <begin position="1116"/>
        <end position="1128"/>
    </location>
</feature>
<evidence type="ECO:0000259" key="9">
    <source>
        <dbReference type="PROSITE" id="PS51292"/>
    </source>
</evidence>
<keyword evidence="11" id="KW-1185">Reference proteome</keyword>
<protein>
    <submittedName>
        <fullName evidence="10">Bromodomain adjacent to zinc finger domain 2A</fullName>
    </submittedName>
</protein>
<evidence type="ECO:0000256" key="1">
    <source>
        <dbReference type="ARBA" id="ARBA00022723"/>
    </source>
</evidence>
<dbReference type="PROSITE" id="PS51082">
    <property type="entry name" value="WH2"/>
    <property type="match status" value="1"/>
</dbReference>
<evidence type="ECO:0000259" key="6">
    <source>
        <dbReference type="PROSITE" id="PS50006"/>
    </source>
</evidence>
<dbReference type="Gene3D" id="2.60.200.20">
    <property type="match status" value="1"/>
</dbReference>
<dbReference type="SUPFAM" id="SSF49879">
    <property type="entry name" value="SMAD/FHA domain"/>
    <property type="match status" value="1"/>
</dbReference>
<dbReference type="GO" id="GO:0045740">
    <property type="term" value="P:positive regulation of DNA replication"/>
    <property type="evidence" value="ECO:0007669"/>
    <property type="project" value="TreeGrafter"/>
</dbReference>
<feature type="compositionally biased region" description="Low complexity" evidence="5">
    <location>
        <begin position="912"/>
        <end position="936"/>
    </location>
</feature>
<evidence type="ECO:0000313" key="10">
    <source>
        <dbReference type="EMBL" id="PRW57197.1"/>
    </source>
</evidence>
<name>A0A2P6TT01_CHLSO</name>
<dbReference type="CDD" id="cd15519">
    <property type="entry name" value="PHD1_Lid2p_like"/>
    <property type="match status" value="1"/>
</dbReference>
<dbReference type="PANTHER" id="PTHR46510">
    <property type="entry name" value="BROMODOMAIN ADJACENT TO ZINC FINGER DOMAIN PROTEIN 1A"/>
    <property type="match status" value="1"/>
</dbReference>
<feature type="region of interest" description="Disordered" evidence="5">
    <location>
        <begin position="505"/>
        <end position="674"/>
    </location>
</feature>
<dbReference type="Pfam" id="PF00628">
    <property type="entry name" value="PHD"/>
    <property type="match status" value="1"/>
</dbReference>
<feature type="compositionally biased region" description="Low complexity" evidence="5">
    <location>
        <begin position="385"/>
        <end position="405"/>
    </location>
</feature>